<dbReference type="SUPFAM" id="SSF46626">
    <property type="entry name" value="Cytochrome c"/>
    <property type="match status" value="2"/>
</dbReference>
<dbReference type="PANTHER" id="PTHR33751">
    <property type="entry name" value="CBB3-TYPE CYTOCHROME C OXIDASE SUBUNIT FIXP"/>
    <property type="match status" value="1"/>
</dbReference>
<reference evidence="8" key="1">
    <citation type="journal article" date="2020" name="mSystems">
        <title>Genome- and Community-Level Interaction Insights into Carbon Utilization and Element Cycling Functions of Hydrothermarchaeota in Hydrothermal Sediment.</title>
        <authorList>
            <person name="Zhou Z."/>
            <person name="Liu Y."/>
            <person name="Xu W."/>
            <person name="Pan J."/>
            <person name="Luo Z.H."/>
            <person name="Li M."/>
        </authorList>
    </citation>
    <scope>NUCLEOTIDE SEQUENCE [LARGE SCALE GENOMIC DNA]</scope>
    <source>
        <strain evidence="8">HyVt-26</strain>
    </source>
</reference>
<evidence type="ECO:0000256" key="4">
    <source>
        <dbReference type="ARBA" id="ARBA00022982"/>
    </source>
</evidence>
<dbReference type="GO" id="GO:0020037">
    <property type="term" value="F:heme binding"/>
    <property type="evidence" value="ECO:0007669"/>
    <property type="project" value="InterPro"/>
</dbReference>
<feature type="domain" description="Cytochrome c" evidence="7">
    <location>
        <begin position="50"/>
        <end position="133"/>
    </location>
</feature>
<comment type="caution">
    <text evidence="8">The sequence shown here is derived from an EMBL/GenBank/DDBJ whole genome shotgun (WGS) entry which is preliminary data.</text>
</comment>
<dbReference type="Pfam" id="PF00034">
    <property type="entry name" value="Cytochrom_C"/>
    <property type="match status" value="2"/>
</dbReference>
<dbReference type="GO" id="GO:0009055">
    <property type="term" value="F:electron transfer activity"/>
    <property type="evidence" value="ECO:0007669"/>
    <property type="project" value="InterPro"/>
</dbReference>
<dbReference type="InterPro" id="IPR050597">
    <property type="entry name" value="Cytochrome_c_Oxidase_Subunit"/>
</dbReference>
<organism evidence="8">
    <name type="scientific">Thiolapillus brandeum</name>
    <dbReference type="NCBI Taxonomy" id="1076588"/>
    <lineage>
        <taxon>Bacteria</taxon>
        <taxon>Pseudomonadati</taxon>
        <taxon>Pseudomonadota</taxon>
        <taxon>Gammaproteobacteria</taxon>
        <taxon>Chromatiales</taxon>
        <taxon>Sedimenticolaceae</taxon>
        <taxon>Thiolapillus</taxon>
    </lineage>
</organism>
<dbReference type="InterPro" id="IPR009056">
    <property type="entry name" value="Cyt_c-like_dom"/>
</dbReference>
<keyword evidence="2 6" id="KW-0349">Heme</keyword>
<evidence type="ECO:0000256" key="3">
    <source>
        <dbReference type="ARBA" id="ARBA00022723"/>
    </source>
</evidence>
<evidence type="ECO:0000313" key="8">
    <source>
        <dbReference type="EMBL" id="HDK37798.1"/>
    </source>
</evidence>
<dbReference type="Gene3D" id="1.10.760.10">
    <property type="entry name" value="Cytochrome c-like domain"/>
    <property type="match status" value="2"/>
</dbReference>
<dbReference type="PROSITE" id="PS51007">
    <property type="entry name" value="CYTC"/>
    <property type="match status" value="2"/>
</dbReference>
<dbReference type="AlphaFoldDB" id="A0A831KBG5"/>
<feature type="domain" description="Cytochrome c" evidence="7">
    <location>
        <begin position="144"/>
        <end position="226"/>
    </location>
</feature>
<dbReference type="Proteomes" id="UP000885822">
    <property type="component" value="Unassembled WGS sequence"/>
</dbReference>
<protein>
    <submittedName>
        <fullName evidence="8">Cytochrome c4</fullName>
    </submittedName>
</protein>
<gene>
    <name evidence="8" type="ORF">ENG92_02120</name>
</gene>
<keyword evidence="5 6" id="KW-0408">Iron</keyword>
<keyword evidence="1" id="KW-0813">Transport</keyword>
<accession>A0A831KBG5</accession>
<keyword evidence="4" id="KW-0249">Electron transport</keyword>
<name>A0A831KBG5_9GAMM</name>
<dbReference type="GO" id="GO:0046872">
    <property type="term" value="F:metal ion binding"/>
    <property type="evidence" value="ECO:0007669"/>
    <property type="project" value="UniProtKB-KW"/>
</dbReference>
<evidence type="ECO:0000256" key="2">
    <source>
        <dbReference type="ARBA" id="ARBA00022617"/>
    </source>
</evidence>
<sequence>MSRKAPNRLLQPWLKGAIGLCSGLSLIGFSLPVAADHHLVEFDEAIKLKPDVENGKRLFKANCITCHGPEGWGVPGSGYPQIAGQINTVIIKQLADFRAGNRDNPIMRAFSSTRSLGGPQEIADVAAYVASMPMTPNNEQGFSLHLEEGKAIYDKLCADCHGKEGEGNEKDHIPLIQGQHYSYLARQFNWIRNGRRRNGDEKMIKQIKGFTPPEQVAVLSYVASLKPKNVAPPGWRNNDFRNFDRSWRPNKIN</sequence>
<evidence type="ECO:0000259" key="7">
    <source>
        <dbReference type="PROSITE" id="PS51007"/>
    </source>
</evidence>
<dbReference type="PANTHER" id="PTHR33751:SF9">
    <property type="entry name" value="CYTOCHROME C4"/>
    <property type="match status" value="1"/>
</dbReference>
<dbReference type="EMBL" id="DRCV01000096">
    <property type="protein sequence ID" value="HDK37798.1"/>
    <property type="molecule type" value="Genomic_DNA"/>
</dbReference>
<proteinExistence type="predicted"/>
<dbReference type="InterPro" id="IPR036909">
    <property type="entry name" value="Cyt_c-like_dom_sf"/>
</dbReference>
<evidence type="ECO:0000256" key="6">
    <source>
        <dbReference type="PROSITE-ProRule" id="PRU00433"/>
    </source>
</evidence>
<evidence type="ECO:0000256" key="1">
    <source>
        <dbReference type="ARBA" id="ARBA00022448"/>
    </source>
</evidence>
<keyword evidence="3 6" id="KW-0479">Metal-binding</keyword>
<evidence type="ECO:0000256" key="5">
    <source>
        <dbReference type="ARBA" id="ARBA00023004"/>
    </source>
</evidence>